<evidence type="ECO:0000313" key="1">
    <source>
        <dbReference type="EMBL" id="CAD7002995.1"/>
    </source>
</evidence>
<accession>A0A811UY69</accession>
<gene>
    <name evidence="1" type="ORF">CCAP1982_LOCUS11458</name>
</gene>
<proteinExistence type="predicted"/>
<sequence>MTLIQFVNSSLSRLPTTVAIDARTDPASAMYTRTHGLSNSSRRRRDSGLVGFAKLITAYSYYYPRLVQEYYVPQHHLGQYVPGLSNKQMLCTFVLAILQRSTEPKPKPNFSRKSFPKPV</sequence>
<protein>
    <submittedName>
        <fullName evidence="1">(Mediterranean fruit fly) hypothetical protein</fullName>
    </submittedName>
</protein>
<comment type="caution">
    <text evidence="1">The sequence shown here is derived from an EMBL/GenBank/DDBJ whole genome shotgun (WGS) entry which is preliminary data.</text>
</comment>
<keyword evidence="2" id="KW-1185">Reference proteome</keyword>
<dbReference type="AlphaFoldDB" id="A0A811UY69"/>
<dbReference type="Proteomes" id="UP000606786">
    <property type="component" value="Unassembled WGS sequence"/>
</dbReference>
<name>A0A811UY69_CERCA</name>
<organism evidence="1 2">
    <name type="scientific">Ceratitis capitata</name>
    <name type="common">Mediterranean fruit fly</name>
    <name type="synonym">Tephritis capitata</name>
    <dbReference type="NCBI Taxonomy" id="7213"/>
    <lineage>
        <taxon>Eukaryota</taxon>
        <taxon>Metazoa</taxon>
        <taxon>Ecdysozoa</taxon>
        <taxon>Arthropoda</taxon>
        <taxon>Hexapoda</taxon>
        <taxon>Insecta</taxon>
        <taxon>Pterygota</taxon>
        <taxon>Neoptera</taxon>
        <taxon>Endopterygota</taxon>
        <taxon>Diptera</taxon>
        <taxon>Brachycera</taxon>
        <taxon>Muscomorpha</taxon>
        <taxon>Tephritoidea</taxon>
        <taxon>Tephritidae</taxon>
        <taxon>Ceratitis</taxon>
        <taxon>Ceratitis</taxon>
    </lineage>
</organism>
<evidence type="ECO:0000313" key="2">
    <source>
        <dbReference type="Proteomes" id="UP000606786"/>
    </source>
</evidence>
<dbReference type="EMBL" id="CAJHJT010000034">
    <property type="protein sequence ID" value="CAD7002995.1"/>
    <property type="molecule type" value="Genomic_DNA"/>
</dbReference>
<reference evidence="1" key="1">
    <citation type="submission" date="2020-11" db="EMBL/GenBank/DDBJ databases">
        <authorList>
            <person name="Whitehead M."/>
        </authorList>
    </citation>
    <scope>NUCLEOTIDE SEQUENCE</scope>
    <source>
        <strain evidence="1">EGII</strain>
    </source>
</reference>